<dbReference type="AlphaFoldDB" id="A0A4S2KCL6"/>
<gene>
    <name evidence="1" type="ORF">DBV15_03005</name>
</gene>
<protein>
    <submittedName>
        <fullName evidence="1">Uncharacterized protein</fullName>
    </submittedName>
</protein>
<organism evidence="1 2">
    <name type="scientific">Temnothorax longispinosus</name>
    <dbReference type="NCBI Taxonomy" id="300112"/>
    <lineage>
        <taxon>Eukaryota</taxon>
        <taxon>Metazoa</taxon>
        <taxon>Ecdysozoa</taxon>
        <taxon>Arthropoda</taxon>
        <taxon>Hexapoda</taxon>
        <taxon>Insecta</taxon>
        <taxon>Pterygota</taxon>
        <taxon>Neoptera</taxon>
        <taxon>Endopterygota</taxon>
        <taxon>Hymenoptera</taxon>
        <taxon>Apocrita</taxon>
        <taxon>Aculeata</taxon>
        <taxon>Formicoidea</taxon>
        <taxon>Formicidae</taxon>
        <taxon>Myrmicinae</taxon>
        <taxon>Temnothorax</taxon>
    </lineage>
</organism>
<dbReference type="EMBL" id="QBLH01002780">
    <property type="protein sequence ID" value="TGZ47052.1"/>
    <property type="molecule type" value="Genomic_DNA"/>
</dbReference>
<name>A0A4S2KCL6_9HYME</name>
<evidence type="ECO:0000313" key="2">
    <source>
        <dbReference type="Proteomes" id="UP000310200"/>
    </source>
</evidence>
<comment type="caution">
    <text evidence="1">The sequence shown here is derived from an EMBL/GenBank/DDBJ whole genome shotgun (WGS) entry which is preliminary data.</text>
</comment>
<keyword evidence="2" id="KW-1185">Reference proteome</keyword>
<dbReference type="Proteomes" id="UP000310200">
    <property type="component" value="Unassembled WGS sequence"/>
</dbReference>
<proteinExistence type="predicted"/>
<evidence type="ECO:0000313" key="1">
    <source>
        <dbReference type="EMBL" id="TGZ47052.1"/>
    </source>
</evidence>
<sequence>MPNAGPAPFDWAHRSKVGNDNGYRYSLFGIFDEVLKYSGAPGAWSGHGIVIAPGRSPAPSYGYELFKLLSQESKLILKL</sequence>
<reference evidence="1 2" key="1">
    <citation type="journal article" date="2019" name="Philos. Trans. R. Soc. Lond., B, Biol. Sci.">
        <title>Ant behaviour and brain gene expression of defending hosts depend on the ecological success of the intruding social parasite.</title>
        <authorList>
            <person name="Kaur R."/>
            <person name="Stoldt M."/>
            <person name="Jongepier E."/>
            <person name="Feldmeyer B."/>
            <person name="Menzel F."/>
            <person name="Bornberg-Bauer E."/>
            <person name="Foitzik S."/>
        </authorList>
    </citation>
    <scope>NUCLEOTIDE SEQUENCE [LARGE SCALE GENOMIC DNA]</scope>
    <source>
        <tissue evidence="1">Whole body</tissue>
    </source>
</reference>
<accession>A0A4S2KCL6</accession>